<dbReference type="Proteomes" id="UP001197875">
    <property type="component" value="Unassembled WGS sequence"/>
</dbReference>
<keyword evidence="2" id="KW-1185">Reference proteome</keyword>
<organism evidence="1 2">
    <name type="scientific">Fusicatenibacter faecihominis</name>
    <dbReference type="NCBI Taxonomy" id="2881276"/>
    <lineage>
        <taxon>Bacteria</taxon>
        <taxon>Bacillati</taxon>
        <taxon>Bacillota</taxon>
        <taxon>Clostridia</taxon>
        <taxon>Lachnospirales</taxon>
        <taxon>Lachnospiraceae</taxon>
        <taxon>Fusicatenibacter</taxon>
    </lineage>
</organism>
<dbReference type="Pfam" id="PF18907">
    <property type="entry name" value="DUF5662"/>
    <property type="match status" value="1"/>
</dbReference>
<protein>
    <submittedName>
        <fullName evidence="1">DUF5662 family protein</fullName>
    </submittedName>
</protein>
<comment type="caution">
    <text evidence="1">The sequence shown here is derived from an EMBL/GenBank/DDBJ whole genome shotgun (WGS) entry which is preliminary data.</text>
</comment>
<dbReference type="EMBL" id="JAJEPR010000032">
    <property type="protein sequence ID" value="MCC2190938.1"/>
    <property type="molecule type" value="Genomic_DNA"/>
</dbReference>
<dbReference type="RefSeq" id="WP_227615962.1">
    <property type="nucleotide sequence ID" value="NZ_JAJEPR010000032.1"/>
</dbReference>
<evidence type="ECO:0000313" key="2">
    <source>
        <dbReference type="Proteomes" id="UP001197875"/>
    </source>
</evidence>
<name>A0AAE3DUY6_9FIRM</name>
<reference evidence="1 2" key="1">
    <citation type="submission" date="2021-10" db="EMBL/GenBank/DDBJ databases">
        <title>Anaerobic single-cell dispensing facilitates the cultivation of human gut bacteria.</title>
        <authorList>
            <person name="Afrizal A."/>
        </authorList>
    </citation>
    <scope>NUCLEOTIDE SEQUENCE [LARGE SCALE GENOMIC DNA]</scope>
    <source>
        <strain evidence="1 2">CLA-AA-H277</strain>
    </source>
</reference>
<gene>
    <name evidence="1" type="ORF">LKD71_14215</name>
</gene>
<proteinExistence type="predicted"/>
<dbReference type="AlphaFoldDB" id="A0AAE3DUY6"/>
<evidence type="ECO:0000313" key="1">
    <source>
        <dbReference type="EMBL" id="MCC2190938.1"/>
    </source>
</evidence>
<accession>A0AAE3DUY6</accession>
<dbReference type="InterPro" id="IPR043721">
    <property type="entry name" value="DUF5662"/>
</dbReference>
<sequence>MGFHAIKHFKTITHHKILVAKGCFRVGLYRQGLLHDMSKYSPSEFLVGCKYYQGFRSPNDAERRAKGYSSSWLHHKGRNKHHFDYWLDYSIDKPGHPIEGVQMPRRYVVEMLMDRIAASKIYNGENYTDHDPLEYFLKGKAHYMLHPKTEREIEGLLRILDQRGEEYLYGYVKYVYLAPLHRDFRKLLPKKRRKQA</sequence>